<keyword evidence="1" id="KW-0812">Transmembrane</keyword>
<sequence>MNDNLNTLFKAYCEKFNVREKYQQDFKIQKNALQTIIHNHQTNTLFYCGKCMCIWLVDVVCFVGIIPITPFMIFYEKVYKQVKGFIRFKSLTKKHKKAIQQLITTAPQRLAQIHKEQKSKTLNTNQMQSLSNEAEILKAILKIGKQKEKNQWIK</sequence>
<proteinExistence type="predicted"/>
<name>A0A4U8UFC7_9HELI</name>
<dbReference type="RefSeq" id="WP_034554545.1">
    <property type="nucleotide sequence ID" value="NZ_JRPC02000032.1"/>
</dbReference>
<keyword evidence="1" id="KW-0472">Membrane</keyword>
<evidence type="ECO:0000313" key="3">
    <source>
        <dbReference type="Proteomes" id="UP000029920"/>
    </source>
</evidence>
<organism evidence="2 3">
    <name type="scientific">Helicobacter apodemus</name>
    <dbReference type="NCBI Taxonomy" id="135569"/>
    <lineage>
        <taxon>Bacteria</taxon>
        <taxon>Pseudomonadati</taxon>
        <taxon>Campylobacterota</taxon>
        <taxon>Epsilonproteobacteria</taxon>
        <taxon>Campylobacterales</taxon>
        <taxon>Helicobacteraceae</taxon>
        <taxon>Helicobacter</taxon>
    </lineage>
</organism>
<keyword evidence="1" id="KW-1133">Transmembrane helix</keyword>
<dbReference type="AlphaFoldDB" id="A0A4U8UFC7"/>
<comment type="caution">
    <text evidence="2">The sequence shown here is derived from an EMBL/GenBank/DDBJ whole genome shotgun (WGS) entry which is preliminary data.</text>
</comment>
<keyword evidence="3" id="KW-1185">Reference proteome</keyword>
<dbReference type="EMBL" id="JRPC02000032">
    <property type="protein sequence ID" value="TLE13758.1"/>
    <property type="molecule type" value="Genomic_DNA"/>
</dbReference>
<evidence type="ECO:0000256" key="1">
    <source>
        <dbReference type="SAM" id="Phobius"/>
    </source>
</evidence>
<evidence type="ECO:0000313" key="2">
    <source>
        <dbReference type="EMBL" id="TLE13758.1"/>
    </source>
</evidence>
<gene>
    <name evidence="2" type="ORF">LS72_009610</name>
</gene>
<accession>A0A4U8UFC7</accession>
<reference evidence="2 3" key="1">
    <citation type="journal article" date="2014" name="Genome Announc.">
        <title>Draft genome sequences of eight enterohepatic helicobacter species isolated from both laboratory and wild rodents.</title>
        <authorList>
            <person name="Sheh A."/>
            <person name="Shen Z."/>
            <person name="Fox J.G."/>
        </authorList>
    </citation>
    <scope>NUCLEOTIDE SEQUENCE [LARGE SCALE GENOMIC DNA]</scope>
    <source>
        <strain evidence="2 3">MIT-03-7007</strain>
    </source>
</reference>
<feature type="transmembrane region" description="Helical" evidence="1">
    <location>
        <begin position="54"/>
        <end position="75"/>
    </location>
</feature>
<protein>
    <recommendedName>
        <fullName evidence="4">Transmembrane protein</fullName>
    </recommendedName>
</protein>
<evidence type="ECO:0008006" key="4">
    <source>
        <dbReference type="Google" id="ProtNLM"/>
    </source>
</evidence>
<dbReference type="Proteomes" id="UP000029920">
    <property type="component" value="Unassembled WGS sequence"/>
</dbReference>